<accession>A0AA51X5M1</accession>
<organism evidence="8 9">
    <name type="scientific">Pleionea litopenaei</name>
    <dbReference type="NCBI Taxonomy" id="3070815"/>
    <lineage>
        <taxon>Bacteria</taxon>
        <taxon>Pseudomonadati</taxon>
        <taxon>Pseudomonadota</taxon>
        <taxon>Gammaproteobacteria</taxon>
        <taxon>Oceanospirillales</taxon>
        <taxon>Pleioneaceae</taxon>
        <taxon>Pleionea</taxon>
    </lineage>
</organism>
<comment type="similarity">
    <text evidence="4">Belongs to the ABC transporter superfamily. ABCF family. YheS subfamily.</text>
</comment>
<feature type="domain" description="ABC transporter" evidence="7">
    <location>
        <begin position="313"/>
        <end position="527"/>
    </location>
</feature>
<keyword evidence="2" id="KW-0547">Nucleotide-binding</keyword>
<keyword evidence="6" id="KW-0175">Coiled coil</keyword>
<dbReference type="InterPro" id="IPR050611">
    <property type="entry name" value="ABCF"/>
</dbReference>
<dbReference type="PANTHER" id="PTHR19211">
    <property type="entry name" value="ATP-BINDING TRANSPORT PROTEIN-RELATED"/>
    <property type="match status" value="1"/>
</dbReference>
<evidence type="ECO:0000256" key="2">
    <source>
        <dbReference type="ARBA" id="ARBA00022741"/>
    </source>
</evidence>
<proteinExistence type="inferred from homology"/>
<evidence type="ECO:0000256" key="4">
    <source>
        <dbReference type="ARBA" id="ARBA00061571"/>
    </source>
</evidence>
<dbReference type="Gene3D" id="3.40.50.300">
    <property type="entry name" value="P-loop containing nucleotide triphosphate hydrolases"/>
    <property type="match status" value="2"/>
</dbReference>
<dbReference type="Pfam" id="PF12848">
    <property type="entry name" value="ABC_tran_Xtn"/>
    <property type="match status" value="1"/>
</dbReference>
<dbReference type="PROSITE" id="PS50893">
    <property type="entry name" value="ABC_TRANSPORTER_2"/>
    <property type="match status" value="2"/>
</dbReference>
<dbReference type="InterPro" id="IPR003439">
    <property type="entry name" value="ABC_transporter-like_ATP-bd"/>
</dbReference>
<dbReference type="Proteomes" id="UP001239782">
    <property type="component" value="Chromosome"/>
</dbReference>
<evidence type="ECO:0000313" key="8">
    <source>
        <dbReference type="EMBL" id="WMS86123.1"/>
    </source>
</evidence>
<dbReference type="SUPFAM" id="SSF52540">
    <property type="entry name" value="P-loop containing nucleoside triphosphate hydrolases"/>
    <property type="match status" value="2"/>
</dbReference>
<dbReference type="AlphaFoldDB" id="A0AA51X5M1"/>
<reference evidence="8 9" key="1">
    <citation type="submission" date="2023-08" db="EMBL/GenBank/DDBJ databases">
        <title>Pleionea litopenaei sp. nov., isolated from stomach of juvenile Litopenaeus vannamei.</title>
        <authorList>
            <person name="Rho A.M."/>
            <person name="Hwang C.Y."/>
        </authorList>
    </citation>
    <scope>NUCLEOTIDE SEQUENCE [LARGE SCALE GENOMIC DNA]</scope>
    <source>
        <strain evidence="8 9">HL-JVS1</strain>
    </source>
</reference>
<protein>
    <recommendedName>
        <fullName evidence="5">Probable ATP-binding protein YheS</fullName>
    </recommendedName>
</protein>
<keyword evidence="9" id="KW-1185">Reference proteome</keyword>
<evidence type="ECO:0000256" key="5">
    <source>
        <dbReference type="ARBA" id="ARBA00069073"/>
    </source>
</evidence>
<dbReference type="PANTHER" id="PTHR19211:SF14">
    <property type="entry name" value="ATP-BINDING CASSETTE SUB-FAMILY F MEMBER 1"/>
    <property type="match status" value="1"/>
</dbReference>
<dbReference type="FunFam" id="3.40.50.300:FF:000011">
    <property type="entry name" value="Putative ABC transporter ATP-binding component"/>
    <property type="match status" value="1"/>
</dbReference>
<dbReference type="KEGG" id="plei:Q9312_12930"/>
<evidence type="ECO:0000313" key="9">
    <source>
        <dbReference type="Proteomes" id="UP001239782"/>
    </source>
</evidence>
<dbReference type="EMBL" id="CP133548">
    <property type="protein sequence ID" value="WMS86123.1"/>
    <property type="molecule type" value="Genomic_DNA"/>
</dbReference>
<evidence type="ECO:0000256" key="3">
    <source>
        <dbReference type="ARBA" id="ARBA00022840"/>
    </source>
</evidence>
<evidence type="ECO:0000256" key="6">
    <source>
        <dbReference type="SAM" id="Coils"/>
    </source>
</evidence>
<dbReference type="InterPro" id="IPR003593">
    <property type="entry name" value="AAA+_ATPase"/>
</dbReference>
<dbReference type="InterPro" id="IPR017871">
    <property type="entry name" value="ABC_transporter-like_CS"/>
</dbReference>
<dbReference type="InterPro" id="IPR032781">
    <property type="entry name" value="ABC_tran_Xtn"/>
</dbReference>
<feature type="coiled-coil region" evidence="6">
    <location>
        <begin position="566"/>
        <end position="635"/>
    </location>
</feature>
<dbReference type="RefSeq" id="WP_309201275.1">
    <property type="nucleotide sequence ID" value="NZ_CP133548.1"/>
</dbReference>
<name>A0AA51X5M1_9GAMM</name>
<dbReference type="FunFam" id="3.40.50.300:FF:002053">
    <property type="entry name" value="ABC transporter ATP-binding protein"/>
    <property type="match status" value="1"/>
</dbReference>
<dbReference type="SMART" id="SM00382">
    <property type="entry name" value="AAA"/>
    <property type="match status" value="2"/>
</dbReference>
<dbReference type="InterPro" id="IPR027417">
    <property type="entry name" value="P-loop_NTPase"/>
</dbReference>
<gene>
    <name evidence="8" type="ORF">Q9312_12930</name>
</gene>
<feature type="domain" description="ABC transporter" evidence="7">
    <location>
        <begin position="2"/>
        <end position="246"/>
    </location>
</feature>
<dbReference type="CDD" id="cd03221">
    <property type="entry name" value="ABCF_EF-3"/>
    <property type="match status" value="2"/>
</dbReference>
<evidence type="ECO:0000256" key="1">
    <source>
        <dbReference type="ARBA" id="ARBA00022737"/>
    </source>
</evidence>
<evidence type="ECO:0000259" key="7">
    <source>
        <dbReference type="PROSITE" id="PS50893"/>
    </source>
</evidence>
<dbReference type="GO" id="GO:0016887">
    <property type="term" value="F:ATP hydrolysis activity"/>
    <property type="evidence" value="ECO:0007669"/>
    <property type="project" value="InterPro"/>
</dbReference>
<keyword evidence="3 8" id="KW-0067">ATP-binding</keyword>
<dbReference type="Pfam" id="PF00005">
    <property type="entry name" value="ABC_tran"/>
    <property type="match status" value="2"/>
</dbReference>
<keyword evidence="1" id="KW-0677">Repeat</keyword>
<dbReference type="PROSITE" id="PS00211">
    <property type="entry name" value="ABC_TRANSPORTER_1"/>
    <property type="match status" value="2"/>
</dbReference>
<dbReference type="GO" id="GO:0005524">
    <property type="term" value="F:ATP binding"/>
    <property type="evidence" value="ECO:0007669"/>
    <property type="project" value="UniProtKB-KW"/>
</dbReference>
<sequence>MITFSNVAYSRAAKPLVTRLDTTLFNGEKVGIVGANGCGKSTLFQLILGEIASDQGEVELSDKLRIAQVKQETPGVAQSALNYVLDGDQILRKTQADLRQAESDNDGHRIAELHEKLENIGAYDVEARASRLLYGLGFSEALIHTHVDQLSGGWRVRLNLAQALLMPSDILLLDEPTNHLDLDAVFWLESFLKKYPGTLLVISHDRDFLDALVEKIWHFESTEVKCYSGNYSQFLKLKAQQEQLQAKMYEKQQAKVAHLQSFIDRFKAKASKAKQAQSRVKALEKMASVENIRVRERLSFEFFDPLHKPDPLLKFEKLTVGYQDTWILNELDFSIRCDSRIGLLGRNGAGKSTLLKAIANTEVSMLGERQQSKNLQVGYFAQHQLEQLNGKASAFSQMQQLDEHLTEQEVRNYLGGYNFHGDKVFEPVESFSGGEKARLVLALMIYQKPNLILLDEPTNHLDMEMRDALTLAIQNFAGAVVLISHDRFLLDATVDELYLVDSGRVCAFDGDTQQYHQWLKANRWGSGENEAVESSTSTSISSVDRKKQKQLEAQLRQAMAPLKKQLQTSEQGMEKMQVELNNIEQEMSNPELYQEKNKALLTQLIAEQSEARAKLDAFEAEWFELQDQIEQQQAQLHEQLLGEQ</sequence>